<feature type="region of interest" description="Disordered" evidence="1">
    <location>
        <begin position="1"/>
        <end position="72"/>
    </location>
</feature>
<comment type="caution">
    <text evidence="2">The sequence shown here is derived from an EMBL/GenBank/DDBJ whole genome shotgun (WGS) entry which is preliminary data.</text>
</comment>
<name>A0AAV5C9R5_ELECO</name>
<dbReference type="AlphaFoldDB" id="A0AAV5C9R5"/>
<organism evidence="2 3">
    <name type="scientific">Eleusine coracana subsp. coracana</name>
    <dbReference type="NCBI Taxonomy" id="191504"/>
    <lineage>
        <taxon>Eukaryota</taxon>
        <taxon>Viridiplantae</taxon>
        <taxon>Streptophyta</taxon>
        <taxon>Embryophyta</taxon>
        <taxon>Tracheophyta</taxon>
        <taxon>Spermatophyta</taxon>
        <taxon>Magnoliopsida</taxon>
        <taxon>Liliopsida</taxon>
        <taxon>Poales</taxon>
        <taxon>Poaceae</taxon>
        <taxon>PACMAD clade</taxon>
        <taxon>Chloridoideae</taxon>
        <taxon>Cynodonteae</taxon>
        <taxon>Eleusininae</taxon>
        <taxon>Eleusine</taxon>
    </lineage>
</organism>
<dbReference type="Proteomes" id="UP001054889">
    <property type="component" value="Unassembled WGS sequence"/>
</dbReference>
<gene>
    <name evidence="2" type="primary">ga11597</name>
    <name evidence="2" type="ORF">PR202_ga11597</name>
</gene>
<keyword evidence="3" id="KW-1185">Reference proteome</keyword>
<dbReference type="EMBL" id="BQKI01000005">
    <property type="protein sequence ID" value="GJM94913.1"/>
    <property type="molecule type" value="Genomic_DNA"/>
</dbReference>
<reference evidence="2" key="2">
    <citation type="submission" date="2021-12" db="EMBL/GenBank/DDBJ databases">
        <title>Resequencing data analysis of finger millet.</title>
        <authorList>
            <person name="Hatakeyama M."/>
            <person name="Aluri S."/>
            <person name="Balachadran M.T."/>
            <person name="Sivarajan S.R."/>
            <person name="Poveda L."/>
            <person name="Shimizu-Inatsugi R."/>
            <person name="Schlapbach R."/>
            <person name="Sreeman S.M."/>
            <person name="Shimizu K.K."/>
        </authorList>
    </citation>
    <scope>NUCLEOTIDE SEQUENCE</scope>
</reference>
<accession>A0AAV5C9R5</accession>
<evidence type="ECO:0000313" key="2">
    <source>
        <dbReference type="EMBL" id="GJM94913.1"/>
    </source>
</evidence>
<proteinExistence type="predicted"/>
<evidence type="ECO:0000256" key="1">
    <source>
        <dbReference type="SAM" id="MobiDB-lite"/>
    </source>
</evidence>
<reference evidence="2" key="1">
    <citation type="journal article" date="2018" name="DNA Res.">
        <title>Multiple hybrid de novo genome assembly of finger millet, an orphan allotetraploid crop.</title>
        <authorList>
            <person name="Hatakeyama M."/>
            <person name="Aluri S."/>
            <person name="Balachadran M.T."/>
            <person name="Sivarajan S.R."/>
            <person name="Patrignani A."/>
            <person name="Gruter S."/>
            <person name="Poveda L."/>
            <person name="Shimizu-Inatsugi R."/>
            <person name="Baeten J."/>
            <person name="Francoijs K.J."/>
            <person name="Nataraja K.N."/>
            <person name="Reddy Y.A.N."/>
            <person name="Phadnis S."/>
            <person name="Ravikumar R.L."/>
            <person name="Schlapbach R."/>
            <person name="Sreeman S.M."/>
            <person name="Shimizu K.K."/>
        </authorList>
    </citation>
    <scope>NUCLEOTIDE SEQUENCE</scope>
</reference>
<evidence type="ECO:0000313" key="3">
    <source>
        <dbReference type="Proteomes" id="UP001054889"/>
    </source>
</evidence>
<protein>
    <submittedName>
        <fullName evidence="2">Uncharacterized protein</fullName>
    </submittedName>
</protein>
<sequence length="139" mass="14128">MGPTEACAPPDDARRRPPHTGSIHASTRSGISRPDLATYASDPPTPEHPSLGESPFSLCTTGGGGEGTVEPVRCRGRSLSSCRRQGSARACAPPGIYTCAAGASARACARSGDLPMRRHRRSQPPPGGGVEITAGGAAP</sequence>
<feature type="region of interest" description="Disordered" evidence="1">
    <location>
        <begin position="110"/>
        <end position="139"/>
    </location>
</feature>